<protein>
    <submittedName>
        <fullName evidence="3">Curlin repeat-containing protein</fullName>
    </submittedName>
</protein>
<evidence type="ECO:0000256" key="1">
    <source>
        <dbReference type="ARBA" id="ARBA00009766"/>
    </source>
</evidence>
<evidence type="ECO:0000313" key="4">
    <source>
        <dbReference type="Proteomes" id="UP001589775"/>
    </source>
</evidence>
<dbReference type="RefSeq" id="WP_378383725.1">
    <property type="nucleotide sequence ID" value="NZ_JBHLWM010000001.1"/>
</dbReference>
<dbReference type="EMBL" id="JBHLWM010000001">
    <property type="protein sequence ID" value="MFC0239169.1"/>
    <property type="molecule type" value="Genomic_DNA"/>
</dbReference>
<gene>
    <name evidence="3" type="ORF">ACFFJ6_01770</name>
</gene>
<name>A0ABV6ELT0_9BRAD</name>
<comment type="similarity">
    <text evidence="1">Belongs to the CsgA/CsgB family.</text>
</comment>
<evidence type="ECO:0000256" key="2">
    <source>
        <dbReference type="ARBA" id="ARBA00022729"/>
    </source>
</evidence>
<keyword evidence="4" id="KW-1185">Reference proteome</keyword>
<organism evidence="3 4">
    <name type="scientific">Rhodopseudomonas telluris</name>
    <dbReference type="NCBI Taxonomy" id="644215"/>
    <lineage>
        <taxon>Bacteria</taxon>
        <taxon>Pseudomonadati</taxon>
        <taxon>Pseudomonadota</taxon>
        <taxon>Alphaproteobacteria</taxon>
        <taxon>Hyphomicrobiales</taxon>
        <taxon>Nitrobacteraceae</taxon>
        <taxon>Rhodopseudomonas</taxon>
    </lineage>
</organism>
<sequence>MLPKLISLQRIGFDMKLISAVGAGSFLALTTFGAVAGEAFVPQALQGAARMSSASLEQATSALAIARPIDVAQGLAAANALQPSPGDLRANSSVVAQSGYRNDVAVLQTGSNNASSVIQQGALNRATVTQRGR</sequence>
<keyword evidence="2" id="KW-0732">Signal</keyword>
<comment type="caution">
    <text evidence="3">The sequence shown here is derived from an EMBL/GenBank/DDBJ whole genome shotgun (WGS) entry which is preliminary data.</text>
</comment>
<proteinExistence type="inferred from homology"/>
<dbReference type="Pfam" id="PF07012">
    <property type="entry name" value="Curlin_rpt"/>
    <property type="match status" value="1"/>
</dbReference>
<dbReference type="InterPro" id="IPR009742">
    <property type="entry name" value="Curlin_rpt"/>
</dbReference>
<dbReference type="Proteomes" id="UP001589775">
    <property type="component" value="Unassembled WGS sequence"/>
</dbReference>
<accession>A0ABV6ELT0</accession>
<evidence type="ECO:0000313" key="3">
    <source>
        <dbReference type="EMBL" id="MFC0239169.1"/>
    </source>
</evidence>
<reference evidence="3 4" key="1">
    <citation type="submission" date="2024-09" db="EMBL/GenBank/DDBJ databases">
        <authorList>
            <person name="Sun Q."/>
            <person name="Mori K."/>
        </authorList>
    </citation>
    <scope>NUCLEOTIDE SEQUENCE [LARGE SCALE GENOMIC DNA]</scope>
    <source>
        <strain evidence="3 4">KCTC 23279</strain>
    </source>
</reference>